<dbReference type="AlphaFoldDB" id="A0A8H8U7B6"/>
<protein>
    <submittedName>
        <fullName evidence="2">Uncharacterized protein</fullName>
    </submittedName>
</protein>
<gene>
    <name evidence="2" type="ORF">LSUB1_G005835</name>
</gene>
<keyword evidence="3" id="KW-1185">Reference proteome</keyword>
<organism evidence="2 3">
    <name type="scientific">Lachnellula subtilissima</name>
    <dbReference type="NCBI Taxonomy" id="602034"/>
    <lineage>
        <taxon>Eukaryota</taxon>
        <taxon>Fungi</taxon>
        <taxon>Dikarya</taxon>
        <taxon>Ascomycota</taxon>
        <taxon>Pezizomycotina</taxon>
        <taxon>Leotiomycetes</taxon>
        <taxon>Helotiales</taxon>
        <taxon>Lachnaceae</taxon>
        <taxon>Lachnellula</taxon>
    </lineage>
</organism>
<feature type="region of interest" description="Disordered" evidence="1">
    <location>
        <begin position="269"/>
        <end position="297"/>
    </location>
</feature>
<comment type="caution">
    <text evidence="2">The sequence shown here is derived from an EMBL/GenBank/DDBJ whole genome shotgun (WGS) entry which is preliminary data.</text>
</comment>
<sequence length="606" mass="68887">MYSARLEIPNCKVKVRSYVLVQNPSRWNVKGERVIVQSPIQSLSTTLQEIPVKRYCQDEEQNSVCMLGVQDIEGDTSDIYEELQISRVGLHYYQNAVYFYTKDPGSWELFQELRPSWINAHGVALCRGPSSYGFEYKIGDPFWINVGPNTNHYTTSVPVINLKTHESGSIAVGHVCWYPHVQGPDDELWTLGGEVRNLKLRGSGNFSYWSWVVCQKLDGTLSTTKSVEIPTKRINLGDRWKLTAQEARFLYDQKYQYMDEHFRCPPRYELLTPPATPPTQREDSGPPAKKAKYDQVQTGRTPFAEADAALWGRIYSWAMQRQGQYKVLGSSLVQSALATTSAVHQSMPRRFSITTVEDISSDFDWSDDTSSIASVEISVLDDRSAEAEGQEWLCASTLMEMGRRPGFSLCVKTSTGQHAHPETYHIDTTISTRYEHLCDLKDPGCTYSSQSTCAHFHVPPSKCTFTTSTSEPLSPPHEHCISRLRPLPGQAGPCLLTEKVDRKHICCGWADKDKDDWPQITEEEYDRGKILEADRFHIRIHDRSRWINRKNQALPFSSDIIKELGCDGARLFFADLERGVVDEEVMGVYNKFFMANVAESRIEKCP</sequence>
<name>A0A8H8U7B6_9HELO</name>
<proteinExistence type="predicted"/>
<dbReference type="OrthoDB" id="3455134at2759"/>
<evidence type="ECO:0000256" key="1">
    <source>
        <dbReference type="SAM" id="MobiDB-lite"/>
    </source>
</evidence>
<evidence type="ECO:0000313" key="3">
    <source>
        <dbReference type="Proteomes" id="UP000462212"/>
    </source>
</evidence>
<accession>A0A8H8U7B6</accession>
<evidence type="ECO:0000313" key="2">
    <source>
        <dbReference type="EMBL" id="TVY36553.1"/>
    </source>
</evidence>
<reference evidence="2 3" key="1">
    <citation type="submission" date="2018-05" db="EMBL/GenBank/DDBJ databases">
        <title>Genome sequencing and assembly of the regulated plant pathogen Lachnellula willkommii and related sister species for the development of diagnostic species identification markers.</title>
        <authorList>
            <person name="Giroux E."/>
            <person name="Bilodeau G."/>
        </authorList>
    </citation>
    <scope>NUCLEOTIDE SEQUENCE [LARGE SCALE GENOMIC DNA]</scope>
    <source>
        <strain evidence="2 3">CBS 197.66</strain>
    </source>
</reference>
<dbReference type="Proteomes" id="UP000462212">
    <property type="component" value="Unassembled WGS sequence"/>
</dbReference>
<dbReference type="EMBL" id="QGMJ01000418">
    <property type="protein sequence ID" value="TVY36553.1"/>
    <property type="molecule type" value="Genomic_DNA"/>
</dbReference>